<dbReference type="OrthoDB" id="331600at2759"/>
<comment type="caution">
    <text evidence="1">The sequence shown here is derived from an EMBL/GenBank/DDBJ whole genome shotgun (WGS) entry which is preliminary data.</text>
</comment>
<gene>
    <name evidence="1" type="ORF">GUJ93_ZPchr2169g6436</name>
</gene>
<evidence type="ECO:0000313" key="1">
    <source>
        <dbReference type="EMBL" id="KAG8043110.1"/>
    </source>
</evidence>
<reference evidence="1" key="1">
    <citation type="journal article" date="2021" name="bioRxiv">
        <title>Whole Genome Assembly and Annotation of Northern Wild Rice, Zizania palustris L., Supports a Whole Genome Duplication in the Zizania Genus.</title>
        <authorList>
            <person name="Haas M."/>
            <person name="Kono T."/>
            <person name="Macchietto M."/>
            <person name="Millas R."/>
            <person name="McGilp L."/>
            <person name="Shao M."/>
            <person name="Duquette J."/>
            <person name="Hirsch C.N."/>
            <person name="Kimball J."/>
        </authorList>
    </citation>
    <scope>NUCLEOTIDE SEQUENCE</scope>
    <source>
        <tissue evidence="1">Fresh leaf tissue</tissue>
    </source>
</reference>
<name>A0A8J5UZC5_ZIZPA</name>
<proteinExistence type="predicted"/>
<dbReference type="EMBL" id="JAAALK010001256">
    <property type="protein sequence ID" value="KAG8043110.1"/>
    <property type="molecule type" value="Genomic_DNA"/>
</dbReference>
<sequence length="217" mass="24175">MSAGSDSLLLVCCEDVILLFSLASLIQSSIHCLDEVRMKAIRLVANKLFPMASISKRIEDFANEKLNSLLSHDGGTENLSSSVADAQTLMSLYFALCTKKHSLLWHVFAMYGRLPRAAKQVRVACYSLPSQHLGIISDPPADSQDLLMQVLQTLTDGAVPSQDLISSVKNLYSKTKEIEVLFSVLSHLPKDEVFLHPSCNIEYIKITIEFMLWFILI</sequence>
<keyword evidence="2" id="KW-1185">Reference proteome</keyword>
<reference evidence="1" key="2">
    <citation type="submission" date="2021-02" db="EMBL/GenBank/DDBJ databases">
        <authorList>
            <person name="Kimball J.A."/>
            <person name="Haas M.W."/>
            <person name="Macchietto M."/>
            <person name="Kono T."/>
            <person name="Duquette J."/>
            <person name="Shao M."/>
        </authorList>
    </citation>
    <scope>NUCLEOTIDE SEQUENCE</scope>
    <source>
        <tissue evidence="1">Fresh leaf tissue</tissue>
    </source>
</reference>
<dbReference type="Proteomes" id="UP000729402">
    <property type="component" value="Unassembled WGS sequence"/>
</dbReference>
<dbReference type="PANTHER" id="PTHR47184">
    <property type="entry name" value="PHOSPHATIDYLINOSITOL 3-AND 4-KINASE FAMILY PROTEIN-RELATED"/>
    <property type="match status" value="1"/>
</dbReference>
<accession>A0A8J5UZC5</accession>
<evidence type="ECO:0000313" key="2">
    <source>
        <dbReference type="Proteomes" id="UP000729402"/>
    </source>
</evidence>
<dbReference type="PANTHER" id="PTHR47184:SF2">
    <property type="entry name" value="SYMPLEKIN"/>
    <property type="match status" value="1"/>
</dbReference>
<dbReference type="AlphaFoldDB" id="A0A8J5UZC5"/>
<organism evidence="1 2">
    <name type="scientific">Zizania palustris</name>
    <name type="common">Northern wild rice</name>
    <dbReference type="NCBI Taxonomy" id="103762"/>
    <lineage>
        <taxon>Eukaryota</taxon>
        <taxon>Viridiplantae</taxon>
        <taxon>Streptophyta</taxon>
        <taxon>Embryophyta</taxon>
        <taxon>Tracheophyta</taxon>
        <taxon>Spermatophyta</taxon>
        <taxon>Magnoliopsida</taxon>
        <taxon>Liliopsida</taxon>
        <taxon>Poales</taxon>
        <taxon>Poaceae</taxon>
        <taxon>BOP clade</taxon>
        <taxon>Oryzoideae</taxon>
        <taxon>Oryzeae</taxon>
        <taxon>Zizaniinae</taxon>
        <taxon>Zizania</taxon>
    </lineage>
</organism>
<protein>
    <submittedName>
        <fullName evidence="1">Uncharacterized protein</fullName>
    </submittedName>
</protein>